<gene>
    <name evidence="5" type="ORF">Nepgr_006420</name>
</gene>
<organism evidence="5 6">
    <name type="scientific">Nepenthes gracilis</name>
    <name type="common">Slender pitcher plant</name>
    <dbReference type="NCBI Taxonomy" id="150966"/>
    <lineage>
        <taxon>Eukaryota</taxon>
        <taxon>Viridiplantae</taxon>
        <taxon>Streptophyta</taxon>
        <taxon>Embryophyta</taxon>
        <taxon>Tracheophyta</taxon>
        <taxon>Spermatophyta</taxon>
        <taxon>Magnoliopsida</taxon>
        <taxon>eudicotyledons</taxon>
        <taxon>Gunneridae</taxon>
        <taxon>Pentapetalae</taxon>
        <taxon>Caryophyllales</taxon>
        <taxon>Nepenthaceae</taxon>
        <taxon>Nepenthes</taxon>
    </lineage>
</organism>
<dbReference type="GO" id="GO:0031982">
    <property type="term" value="C:vesicle"/>
    <property type="evidence" value="ECO:0007669"/>
    <property type="project" value="TreeGrafter"/>
</dbReference>
<dbReference type="Pfam" id="PF05617">
    <property type="entry name" value="Prolamin_like"/>
    <property type="match status" value="1"/>
</dbReference>
<dbReference type="Proteomes" id="UP001279734">
    <property type="component" value="Unassembled WGS sequence"/>
</dbReference>
<evidence type="ECO:0000256" key="2">
    <source>
        <dbReference type="SAM" id="MobiDB-lite"/>
    </source>
</evidence>
<feature type="region of interest" description="Disordered" evidence="2">
    <location>
        <begin position="100"/>
        <end position="119"/>
    </location>
</feature>
<dbReference type="GO" id="GO:2000008">
    <property type="term" value="P:regulation of protein localization to cell surface"/>
    <property type="evidence" value="ECO:0007669"/>
    <property type="project" value="TreeGrafter"/>
</dbReference>
<dbReference type="AlphaFoldDB" id="A0AAD3S5G7"/>
<feature type="signal peptide" evidence="3">
    <location>
        <begin position="1"/>
        <end position="15"/>
    </location>
</feature>
<feature type="compositionally biased region" description="Low complexity" evidence="2">
    <location>
        <begin position="106"/>
        <end position="119"/>
    </location>
</feature>
<dbReference type="EMBL" id="BSYO01000005">
    <property type="protein sequence ID" value="GMH04580.1"/>
    <property type="molecule type" value="Genomic_DNA"/>
</dbReference>
<feature type="domain" description="Prolamin-like" evidence="4">
    <location>
        <begin position="32"/>
        <end position="83"/>
    </location>
</feature>
<dbReference type="GO" id="GO:0080155">
    <property type="term" value="P:regulation of double fertilization forming a zygote and endosperm"/>
    <property type="evidence" value="ECO:0007669"/>
    <property type="project" value="TreeGrafter"/>
</dbReference>
<dbReference type="GO" id="GO:0009567">
    <property type="term" value="P:double fertilization forming a zygote and endosperm"/>
    <property type="evidence" value="ECO:0007669"/>
    <property type="project" value="TreeGrafter"/>
</dbReference>
<dbReference type="PANTHER" id="PTHR31181">
    <property type="entry name" value="EGG CELL-SECRETED PROTEIN 1.4"/>
    <property type="match status" value="1"/>
</dbReference>
<dbReference type="GO" id="GO:0005576">
    <property type="term" value="C:extracellular region"/>
    <property type="evidence" value="ECO:0007669"/>
    <property type="project" value="TreeGrafter"/>
</dbReference>
<name>A0AAD3S5G7_NEPGR</name>
<evidence type="ECO:0000256" key="3">
    <source>
        <dbReference type="SAM" id="SignalP"/>
    </source>
</evidence>
<dbReference type="InterPro" id="IPR008502">
    <property type="entry name" value="Prolamin-like"/>
</dbReference>
<evidence type="ECO:0000259" key="4">
    <source>
        <dbReference type="Pfam" id="PF05617"/>
    </source>
</evidence>
<protein>
    <recommendedName>
        <fullName evidence="4">Prolamin-like domain-containing protein</fullName>
    </recommendedName>
</protein>
<reference evidence="5" key="1">
    <citation type="submission" date="2023-05" db="EMBL/GenBank/DDBJ databases">
        <title>Nepenthes gracilis genome sequencing.</title>
        <authorList>
            <person name="Fukushima K."/>
        </authorList>
    </citation>
    <scope>NUCLEOTIDE SEQUENCE</scope>
    <source>
        <strain evidence="5">SING2019-196</strain>
    </source>
</reference>
<keyword evidence="6" id="KW-1185">Reference proteome</keyword>
<dbReference type="PANTHER" id="PTHR31181:SF67">
    <property type="entry name" value="PROLAMIN-LIKE PROTEIN (DUF1278)"/>
    <property type="match status" value="1"/>
</dbReference>
<comment type="caution">
    <text evidence="5">The sequence shown here is derived from an EMBL/GenBank/DDBJ whole genome shotgun (WGS) entry which is preliminary data.</text>
</comment>
<sequence>MVLCCSMALLMRAEATKQPSLPSLPGVNIQGCLQAIMNKPSCVTEIWMNIFRFQFGIGPVCCKVINDLNDNCWPLIFPLAPLLTQFLIGQCSNPPATILGGGIGDSTGSNTGSSTPSKE</sequence>
<evidence type="ECO:0000313" key="6">
    <source>
        <dbReference type="Proteomes" id="UP001279734"/>
    </source>
</evidence>
<evidence type="ECO:0000313" key="5">
    <source>
        <dbReference type="EMBL" id="GMH04580.1"/>
    </source>
</evidence>
<keyword evidence="1 3" id="KW-0732">Signal</keyword>
<accession>A0AAD3S5G7</accession>
<proteinExistence type="predicted"/>
<evidence type="ECO:0000256" key="1">
    <source>
        <dbReference type="ARBA" id="ARBA00022729"/>
    </source>
</evidence>
<feature type="chain" id="PRO_5042164470" description="Prolamin-like domain-containing protein" evidence="3">
    <location>
        <begin position="16"/>
        <end position="119"/>
    </location>
</feature>